<evidence type="ECO:0000313" key="3">
    <source>
        <dbReference type="Proteomes" id="UP001197770"/>
    </source>
</evidence>
<dbReference type="RefSeq" id="WP_228230838.1">
    <property type="nucleotide sequence ID" value="NZ_JAJGMW010000019.1"/>
</dbReference>
<keyword evidence="3" id="KW-1185">Reference proteome</keyword>
<gene>
    <name evidence="2" type="ORF">LLW17_13590</name>
</gene>
<dbReference type="EMBL" id="JAJGMW010000019">
    <property type="protein sequence ID" value="MCC4213760.1"/>
    <property type="molecule type" value="Genomic_DNA"/>
</dbReference>
<proteinExistence type="predicted"/>
<accession>A0ABS8GVS9</accession>
<reference evidence="2 3" key="1">
    <citation type="submission" date="2021-11" db="EMBL/GenBank/DDBJ databases">
        <title>Seasonal and diel survey of microbial diversity of the Tyrrhenian coast.</title>
        <authorList>
            <person name="Gattoni G."/>
            <person name="Corral P."/>
        </authorList>
    </citation>
    <scope>NUCLEOTIDE SEQUENCE [LARGE SCALE GENOMIC DNA]</scope>
    <source>
        <strain evidence="2 3">Mr9</strain>
    </source>
</reference>
<feature type="signal peptide" evidence="1">
    <location>
        <begin position="1"/>
        <end position="25"/>
    </location>
</feature>
<name>A0ABS8GVS9_9FLAO</name>
<feature type="chain" id="PRO_5045129699" evidence="1">
    <location>
        <begin position="26"/>
        <end position="107"/>
    </location>
</feature>
<evidence type="ECO:0000313" key="2">
    <source>
        <dbReference type="EMBL" id="MCC4213760.1"/>
    </source>
</evidence>
<organism evidence="2 3">
    <name type="scientific">Leeuwenhoekiella parthenopeia</name>
    <dbReference type="NCBI Taxonomy" id="2890320"/>
    <lineage>
        <taxon>Bacteria</taxon>
        <taxon>Pseudomonadati</taxon>
        <taxon>Bacteroidota</taxon>
        <taxon>Flavobacteriia</taxon>
        <taxon>Flavobacteriales</taxon>
        <taxon>Flavobacteriaceae</taxon>
        <taxon>Leeuwenhoekiella</taxon>
    </lineage>
</organism>
<sequence length="107" mass="11668">MKLLISIISVLILSFSPITSKEANAEITNDTFVNAELTFDGYEGEYYFFTDADLQAVVLESSSELAIDLENGNYEGSRVVVAYKALDRSADSSSEGIIKSITLANDK</sequence>
<protein>
    <submittedName>
        <fullName evidence="2">Uncharacterized protein</fullName>
    </submittedName>
</protein>
<keyword evidence="1" id="KW-0732">Signal</keyword>
<comment type="caution">
    <text evidence="2">The sequence shown here is derived from an EMBL/GenBank/DDBJ whole genome shotgun (WGS) entry which is preliminary data.</text>
</comment>
<dbReference type="Proteomes" id="UP001197770">
    <property type="component" value="Unassembled WGS sequence"/>
</dbReference>
<evidence type="ECO:0000256" key="1">
    <source>
        <dbReference type="SAM" id="SignalP"/>
    </source>
</evidence>